<proteinExistence type="inferred from homology"/>
<dbReference type="EnsemblPlants" id="Pp3c12_25910V3.2">
    <property type="protein sequence ID" value="Pp3c12_25910V3.2"/>
    <property type="gene ID" value="Pp3c12_25910"/>
</dbReference>
<dbReference type="PANTHER" id="PTHR31087:SF85">
    <property type="entry name" value="PROTEIN LURP-ONE-RELATED 7"/>
    <property type="match status" value="1"/>
</dbReference>
<reference evidence="4" key="3">
    <citation type="submission" date="2020-12" db="UniProtKB">
        <authorList>
            <consortium name="EnsemblPlants"/>
        </authorList>
    </citation>
    <scope>IDENTIFICATION</scope>
</reference>
<dbReference type="InterPro" id="IPR038595">
    <property type="entry name" value="LOR_sf"/>
</dbReference>
<dbReference type="GeneID" id="112289427"/>
<accession>A9T2I4</accession>
<dbReference type="OMA" id="RTKTTMT"/>
<dbReference type="InterPro" id="IPR025659">
    <property type="entry name" value="Tubby-like_C"/>
</dbReference>
<feature type="region of interest" description="Disordered" evidence="2">
    <location>
        <begin position="1"/>
        <end position="28"/>
    </location>
</feature>
<dbReference type="InterPro" id="IPR007612">
    <property type="entry name" value="LOR"/>
</dbReference>
<dbReference type="eggNOG" id="ENOG502QUU9">
    <property type="taxonomic scope" value="Eukaryota"/>
</dbReference>
<organism evidence="3">
    <name type="scientific">Physcomitrium patens</name>
    <name type="common">Spreading-leaved earth moss</name>
    <name type="synonym">Physcomitrella patens</name>
    <dbReference type="NCBI Taxonomy" id="3218"/>
    <lineage>
        <taxon>Eukaryota</taxon>
        <taxon>Viridiplantae</taxon>
        <taxon>Streptophyta</taxon>
        <taxon>Embryophyta</taxon>
        <taxon>Bryophyta</taxon>
        <taxon>Bryophytina</taxon>
        <taxon>Bryopsida</taxon>
        <taxon>Funariidae</taxon>
        <taxon>Funariales</taxon>
        <taxon>Funariaceae</taxon>
        <taxon>Physcomitrium</taxon>
    </lineage>
</organism>
<dbReference type="PaxDb" id="3218-PP1S155_77V6.1"/>
<evidence type="ECO:0000256" key="1">
    <source>
        <dbReference type="ARBA" id="ARBA00005437"/>
    </source>
</evidence>
<reference evidence="3 5" key="1">
    <citation type="journal article" date="2008" name="Science">
        <title>The Physcomitrella genome reveals evolutionary insights into the conquest of land by plants.</title>
        <authorList>
            <person name="Rensing S."/>
            <person name="Lang D."/>
            <person name="Zimmer A."/>
            <person name="Terry A."/>
            <person name="Salamov A."/>
            <person name="Shapiro H."/>
            <person name="Nishiyama T."/>
            <person name="Perroud P.-F."/>
            <person name="Lindquist E."/>
            <person name="Kamisugi Y."/>
            <person name="Tanahashi T."/>
            <person name="Sakakibara K."/>
            <person name="Fujita T."/>
            <person name="Oishi K."/>
            <person name="Shin-I T."/>
            <person name="Kuroki Y."/>
            <person name="Toyoda A."/>
            <person name="Suzuki Y."/>
            <person name="Hashimoto A."/>
            <person name="Yamaguchi K."/>
            <person name="Sugano A."/>
            <person name="Kohara Y."/>
            <person name="Fujiyama A."/>
            <person name="Anterola A."/>
            <person name="Aoki S."/>
            <person name="Ashton N."/>
            <person name="Barbazuk W.B."/>
            <person name="Barker E."/>
            <person name="Bennetzen J."/>
            <person name="Bezanilla M."/>
            <person name="Blankenship R."/>
            <person name="Cho S.H."/>
            <person name="Dutcher S."/>
            <person name="Estelle M."/>
            <person name="Fawcett J.A."/>
            <person name="Gundlach H."/>
            <person name="Hanada K."/>
            <person name="Heyl A."/>
            <person name="Hicks K.A."/>
            <person name="Hugh J."/>
            <person name="Lohr M."/>
            <person name="Mayer K."/>
            <person name="Melkozernov A."/>
            <person name="Murata T."/>
            <person name="Nelson D."/>
            <person name="Pils B."/>
            <person name="Prigge M."/>
            <person name="Reiss B."/>
            <person name="Renner T."/>
            <person name="Rombauts S."/>
            <person name="Rushton P."/>
            <person name="Sanderfoot A."/>
            <person name="Schween G."/>
            <person name="Shiu S.-H."/>
            <person name="Stueber K."/>
            <person name="Theodoulou F.L."/>
            <person name="Tu H."/>
            <person name="Van de Peer Y."/>
            <person name="Verrier P.J."/>
            <person name="Waters E."/>
            <person name="Wood A."/>
            <person name="Yang L."/>
            <person name="Cove D."/>
            <person name="Cuming A."/>
            <person name="Hasebe M."/>
            <person name="Lucas S."/>
            <person name="Mishler D.B."/>
            <person name="Reski R."/>
            <person name="Grigoriev I."/>
            <person name="Quatrano R.S."/>
            <person name="Boore J.L."/>
        </authorList>
    </citation>
    <scope>NUCLEOTIDE SEQUENCE [LARGE SCALE GENOMIC DNA]</scope>
    <source>
        <strain evidence="4 5">cv. Gransden 2004</strain>
    </source>
</reference>
<dbReference type="AlphaFoldDB" id="A9T2I4"/>
<dbReference type="EnsemblPlants" id="Pp3c12_25910V3.1">
    <property type="protein sequence ID" value="Pp3c12_25910V3.1"/>
    <property type="gene ID" value="Pp3c12_25910"/>
</dbReference>
<name>A9T2I4_PHYPA</name>
<dbReference type="SUPFAM" id="SSF54518">
    <property type="entry name" value="Tubby C-terminal domain-like"/>
    <property type="match status" value="1"/>
</dbReference>
<evidence type="ECO:0000313" key="5">
    <source>
        <dbReference type="Proteomes" id="UP000006727"/>
    </source>
</evidence>
<dbReference type="Gramene" id="Pp3c12_25910V3.2">
    <property type="protein sequence ID" value="Pp3c12_25910V3.2"/>
    <property type="gene ID" value="Pp3c12_25910"/>
</dbReference>
<sequence>MAYHHGIGDGGYPHSPHTPTPVADSTSWTGYGFVPPPQHIHQIPGSTPGATIGVQHVPVVGQQYVSNTVQSYVISKKKLSVSQGDWTITDQAGNSAFKVDGRIASMHSRRFLRDAAGNTILSMKKKVLSVHDTWEILTGNGDQVVATCRNSSVLQLKTSVDVMLVGKQTSTSTTTPDYQVKGDVLDWNLTVFRGRERAAVVSRQVTAKTVVLDRDSFDVAIFPGVDQVLVLALLALLW</sequence>
<dbReference type="Gene3D" id="2.40.160.200">
    <property type="entry name" value="LURP1-related"/>
    <property type="match status" value="1"/>
</dbReference>
<dbReference type="HOGENOM" id="CLU_063146_5_2_1"/>
<dbReference type="EMBL" id="ABEU02000012">
    <property type="protein sequence ID" value="PNR44390.1"/>
    <property type="molecule type" value="Genomic_DNA"/>
</dbReference>
<dbReference type="OrthoDB" id="97518at2759"/>
<dbReference type="Gramene" id="Pp3c12_25910V3.1">
    <property type="protein sequence ID" value="Pp3c12_25910V3.1"/>
    <property type="gene ID" value="Pp3c12_25910"/>
</dbReference>
<comment type="similarity">
    <text evidence="1">Belongs to the LOR family.</text>
</comment>
<protein>
    <submittedName>
        <fullName evidence="3 4">Uncharacterized protein</fullName>
    </submittedName>
</protein>
<dbReference type="RefSeq" id="XP_024390389.1">
    <property type="nucleotide sequence ID" value="XM_024534621.2"/>
</dbReference>
<reference evidence="3 5" key="2">
    <citation type="journal article" date="2018" name="Plant J.">
        <title>The Physcomitrella patens chromosome-scale assembly reveals moss genome structure and evolution.</title>
        <authorList>
            <person name="Lang D."/>
            <person name="Ullrich K.K."/>
            <person name="Murat F."/>
            <person name="Fuchs J."/>
            <person name="Jenkins J."/>
            <person name="Haas F.B."/>
            <person name="Piednoel M."/>
            <person name="Gundlach H."/>
            <person name="Van Bel M."/>
            <person name="Meyberg R."/>
            <person name="Vives C."/>
            <person name="Morata J."/>
            <person name="Symeonidi A."/>
            <person name="Hiss M."/>
            <person name="Muchero W."/>
            <person name="Kamisugi Y."/>
            <person name="Saleh O."/>
            <person name="Blanc G."/>
            <person name="Decker E.L."/>
            <person name="van Gessel N."/>
            <person name="Grimwood J."/>
            <person name="Hayes R.D."/>
            <person name="Graham S.W."/>
            <person name="Gunter L.E."/>
            <person name="McDaniel S.F."/>
            <person name="Hoernstein S.N.W."/>
            <person name="Larsson A."/>
            <person name="Li F.W."/>
            <person name="Perroud P.F."/>
            <person name="Phillips J."/>
            <person name="Ranjan P."/>
            <person name="Rokshar D.S."/>
            <person name="Rothfels C.J."/>
            <person name="Schneider L."/>
            <person name="Shu S."/>
            <person name="Stevenson D.W."/>
            <person name="Thummler F."/>
            <person name="Tillich M."/>
            <person name="Villarreal Aguilar J.C."/>
            <person name="Widiez T."/>
            <person name="Wong G.K."/>
            <person name="Wymore A."/>
            <person name="Zhang Y."/>
            <person name="Zimmer A.D."/>
            <person name="Quatrano R.S."/>
            <person name="Mayer K.F.X."/>
            <person name="Goodstein D."/>
            <person name="Casacuberta J.M."/>
            <person name="Vandepoele K."/>
            <person name="Reski R."/>
            <person name="Cuming A.C."/>
            <person name="Tuskan G.A."/>
            <person name="Maumus F."/>
            <person name="Salse J."/>
            <person name="Schmutz J."/>
            <person name="Rensing S.A."/>
        </authorList>
    </citation>
    <scope>NUCLEOTIDE SEQUENCE [LARGE SCALE GENOMIC DNA]</scope>
    <source>
        <strain evidence="4 5">cv. Gransden 2004</strain>
    </source>
</reference>
<evidence type="ECO:0000313" key="4">
    <source>
        <dbReference type="EnsemblPlants" id="Pp3c12_25910V3.1"/>
    </source>
</evidence>
<evidence type="ECO:0000313" key="3">
    <source>
        <dbReference type="EMBL" id="PNR44390.1"/>
    </source>
</evidence>
<dbReference type="Proteomes" id="UP000006727">
    <property type="component" value="Chromosome 12"/>
</dbReference>
<dbReference type="PANTHER" id="PTHR31087">
    <property type="match status" value="1"/>
</dbReference>
<evidence type="ECO:0000256" key="2">
    <source>
        <dbReference type="SAM" id="MobiDB-lite"/>
    </source>
</evidence>
<dbReference type="Pfam" id="PF04525">
    <property type="entry name" value="LOR"/>
    <property type="match status" value="1"/>
</dbReference>
<keyword evidence="5" id="KW-1185">Reference proteome</keyword>
<gene>
    <name evidence="4" type="primary">LOC112289427</name>
    <name evidence="3" type="ORF">PHYPA_016774</name>
</gene>
<dbReference type="STRING" id="3218.A9T2I4"/>